<feature type="repeat" description="TPR" evidence="4">
    <location>
        <begin position="96"/>
        <end position="129"/>
    </location>
</feature>
<dbReference type="Pfam" id="PF13432">
    <property type="entry name" value="TPR_16"/>
    <property type="match status" value="1"/>
</dbReference>
<dbReference type="InterPro" id="IPR038637">
    <property type="entry name" value="NPCBM_sf"/>
</dbReference>
<evidence type="ECO:0000256" key="3">
    <source>
        <dbReference type="ARBA" id="ARBA00022803"/>
    </source>
</evidence>
<dbReference type="SUPFAM" id="SSF49785">
    <property type="entry name" value="Galactose-binding domain-like"/>
    <property type="match status" value="1"/>
</dbReference>
<feature type="domain" description="SbsA Ig-like" evidence="6">
    <location>
        <begin position="221"/>
        <end position="312"/>
    </location>
</feature>
<dbReference type="RefSeq" id="WP_097071788.1">
    <property type="nucleotide sequence ID" value="NZ_OBMQ01000001.1"/>
</dbReference>
<dbReference type="PROSITE" id="PS50005">
    <property type="entry name" value="TPR"/>
    <property type="match status" value="3"/>
</dbReference>
<evidence type="ECO:0000313" key="7">
    <source>
        <dbReference type="EMBL" id="SOB90750.1"/>
    </source>
</evidence>
<dbReference type="Pfam" id="PF00515">
    <property type="entry name" value="TPR_1"/>
    <property type="match status" value="1"/>
</dbReference>
<dbReference type="PANTHER" id="PTHR44943:SF8">
    <property type="entry name" value="TPR REPEAT-CONTAINING PROTEIN MJ0263"/>
    <property type="match status" value="1"/>
</dbReference>
<keyword evidence="8" id="KW-1185">Reference proteome</keyword>
<dbReference type="OrthoDB" id="366502at2"/>
<dbReference type="InterPro" id="IPR013222">
    <property type="entry name" value="Glyco_hyd_98_carb-bd"/>
</dbReference>
<dbReference type="Proteomes" id="UP000219636">
    <property type="component" value="Unassembled WGS sequence"/>
</dbReference>
<evidence type="ECO:0000259" key="6">
    <source>
        <dbReference type="Pfam" id="PF13205"/>
    </source>
</evidence>
<dbReference type="EMBL" id="OBMQ01000001">
    <property type="protein sequence ID" value="SOB90750.1"/>
    <property type="molecule type" value="Genomic_DNA"/>
</dbReference>
<dbReference type="InterPro" id="IPR032812">
    <property type="entry name" value="SbsA_Ig"/>
</dbReference>
<protein>
    <submittedName>
        <fullName evidence="7">Tetratricopeptide repeat protein</fullName>
    </submittedName>
</protein>
<evidence type="ECO:0000256" key="2">
    <source>
        <dbReference type="ARBA" id="ARBA00022737"/>
    </source>
</evidence>
<feature type="repeat" description="TPR" evidence="4">
    <location>
        <begin position="163"/>
        <end position="196"/>
    </location>
</feature>
<dbReference type="Pfam" id="PF08305">
    <property type="entry name" value="NPCBM"/>
    <property type="match status" value="1"/>
</dbReference>
<dbReference type="InterPro" id="IPR051685">
    <property type="entry name" value="Ycf3/AcsC/BcsC/TPR_MFPF"/>
</dbReference>
<dbReference type="InterPro" id="IPR011990">
    <property type="entry name" value="TPR-like_helical_dom_sf"/>
</dbReference>
<reference evidence="8" key="1">
    <citation type="submission" date="2017-08" db="EMBL/GenBank/DDBJ databases">
        <authorList>
            <person name="Varghese N."/>
            <person name="Submissions S."/>
        </authorList>
    </citation>
    <scope>NUCLEOTIDE SEQUENCE [LARGE SCALE GENOMIC DNA]</scope>
    <source>
        <strain evidence="8">JC22</strain>
    </source>
</reference>
<name>A0A285R9I2_9BACL</name>
<keyword evidence="1" id="KW-0732">Signal</keyword>
<feature type="domain" description="Glycosyl hydrolase family 98 putative carbohydrate-binding module" evidence="5">
    <location>
        <begin position="380"/>
        <end position="456"/>
    </location>
</feature>
<organism evidence="7 8">
    <name type="scientific">Ureibacillus xyleni</name>
    <dbReference type="NCBI Taxonomy" id="614648"/>
    <lineage>
        <taxon>Bacteria</taxon>
        <taxon>Bacillati</taxon>
        <taxon>Bacillota</taxon>
        <taxon>Bacilli</taxon>
        <taxon>Bacillales</taxon>
        <taxon>Caryophanaceae</taxon>
        <taxon>Ureibacillus</taxon>
    </lineage>
</organism>
<dbReference type="AlphaFoldDB" id="A0A285R9I2"/>
<evidence type="ECO:0000256" key="4">
    <source>
        <dbReference type="PROSITE-ProRule" id="PRU00339"/>
    </source>
</evidence>
<sequence>MESKNPNGTTGYDLQNDVRYYFSRSYMPIAATENEAIFYSPSSYDYYYLDFSNLSGGGGKTAYDYFNEGVTLYNQQKYQDAIAQFDQAISLYSGDERFYLYKGYALYYLGKYQDAITAFDNSLMLTKSEEAYYFKAKSLFELKRYTESRAIILIVISYNNQSPEYYSYLGTILINLGQYQDALDAYNNALRINPSYPEAVAGKDQVEDLINDGGSKQLPSKSNVPLDHTFTINFNTAVNKNTVNSSNVQVYEVSTGQLIPISILSGSNPNAISFKPVTNYKPSNLYRVTVKKDVKSTSGKALTQNVEMTFTTVSQGPVYGEGQKLDEMEELLDESSYILKGDQASEGLKDINFTEYENGFFIGYYDVLIEKYRTGQFLKEYQLGGGYKRFTATVVPSYYFNYKQPENPNDIGRMKIYGDGQLLYDSGIISTSMKTPKQIDINLQGVNRLKIEVKNGVSLGFFNPKLYN</sequence>
<dbReference type="InterPro" id="IPR019734">
    <property type="entry name" value="TPR_rpt"/>
</dbReference>
<dbReference type="PANTHER" id="PTHR44943">
    <property type="entry name" value="CELLULOSE SYNTHASE OPERON PROTEIN C"/>
    <property type="match status" value="1"/>
</dbReference>
<evidence type="ECO:0000259" key="5">
    <source>
        <dbReference type="Pfam" id="PF08305"/>
    </source>
</evidence>
<gene>
    <name evidence="7" type="ORF">SAMN05880501_101206</name>
</gene>
<dbReference type="SMART" id="SM00028">
    <property type="entry name" value="TPR"/>
    <property type="match status" value="4"/>
</dbReference>
<dbReference type="Pfam" id="PF13205">
    <property type="entry name" value="Big_5"/>
    <property type="match status" value="1"/>
</dbReference>
<keyword evidence="2" id="KW-0677">Repeat</keyword>
<dbReference type="Gene3D" id="2.60.120.1060">
    <property type="entry name" value="NPCBM/NEW2 domain"/>
    <property type="match status" value="1"/>
</dbReference>
<dbReference type="SUPFAM" id="SSF48452">
    <property type="entry name" value="TPR-like"/>
    <property type="match status" value="1"/>
</dbReference>
<dbReference type="InterPro" id="IPR008979">
    <property type="entry name" value="Galactose-bd-like_sf"/>
</dbReference>
<dbReference type="Gene3D" id="2.60.40.1220">
    <property type="match status" value="1"/>
</dbReference>
<accession>A0A285R9I2</accession>
<dbReference type="InterPro" id="IPR014755">
    <property type="entry name" value="Cu-Rt/internalin_Ig-like"/>
</dbReference>
<feature type="repeat" description="TPR" evidence="4">
    <location>
        <begin position="62"/>
        <end position="95"/>
    </location>
</feature>
<evidence type="ECO:0000313" key="8">
    <source>
        <dbReference type="Proteomes" id="UP000219636"/>
    </source>
</evidence>
<dbReference type="PROSITE" id="PS50293">
    <property type="entry name" value="TPR_REGION"/>
    <property type="match status" value="1"/>
</dbReference>
<dbReference type="Gene3D" id="1.25.40.10">
    <property type="entry name" value="Tetratricopeptide repeat domain"/>
    <property type="match status" value="2"/>
</dbReference>
<proteinExistence type="predicted"/>
<evidence type="ECO:0000256" key="1">
    <source>
        <dbReference type="ARBA" id="ARBA00022729"/>
    </source>
</evidence>
<keyword evidence="3 4" id="KW-0802">TPR repeat</keyword>